<dbReference type="InterPro" id="IPR006143">
    <property type="entry name" value="RND_pump_MFP"/>
</dbReference>
<dbReference type="GO" id="GO:1990281">
    <property type="term" value="C:efflux pump complex"/>
    <property type="evidence" value="ECO:0007669"/>
    <property type="project" value="TreeGrafter"/>
</dbReference>
<dbReference type="Pfam" id="PF25989">
    <property type="entry name" value="YknX_C"/>
    <property type="match status" value="1"/>
</dbReference>
<dbReference type="InterPro" id="IPR058792">
    <property type="entry name" value="Beta-barrel_RND_2"/>
</dbReference>
<dbReference type="AlphaFoldDB" id="A0A1H2IFX2"/>
<organism evidence="6 7">
    <name type="scientific">Desulfobacula phenolica</name>
    <dbReference type="NCBI Taxonomy" id="90732"/>
    <lineage>
        <taxon>Bacteria</taxon>
        <taxon>Pseudomonadati</taxon>
        <taxon>Thermodesulfobacteriota</taxon>
        <taxon>Desulfobacteria</taxon>
        <taxon>Desulfobacterales</taxon>
        <taxon>Desulfobacteraceae</taxon>
        <taxon>Desulfobacula</taxon>
    </lineage>
</organism>
<dbReference type="Gene3D" id="2.40.30.170">
    <property type="match status" value="1"/>
</dbReference>
<feature type="domain" description="YknX-like C-terminal permuted SH3-like" evidence="5">
    <location>
        <begin position="284"/>
        <end position="354"/>
    </location>
</feature>
<dbReference type="NCBIfam" id="TIGR01730">
    <property type="entry name" value="RND_mfp"/>
    <property type="match status" value="1"/>
</dbReference>
<dbReference type="FunFam" id="2.40.30.170:FF:000010">
    <property type="entry name" value="Efflux RND transporter periplasmic adaptor subunit"/>
    <property type="match status" value="1"/>
</dbReference>
<keyword evidence="2" id="KW-0812">Transmembrane</keyword>
<gene>
    <name evidence="6" type="ORF">SAMN04487931_108142</name>
</gene>
<accession>A0A1H2IFX2</accession>
<dbReference type="EMBL" id="FNLL01000008">
    <property type="protein sequence ID" value="SDU42768.1"/>
    <property type="molecule type" value="Genomic_DNA"/>
</dbReference>
<dbReference type="Gene3D" id="2.40.50.100">
    <property type="match status" value="1"/>
</dbReference>
<protein>
    <submittedName>
        <fullName evidence="6">RND family efflux transporter, MFP subunit</fullName>
    </submittedName>
</protein>
<dbReference type="Pfam" id="PF25917">
    <property type="entry name" value="BSH_RND"/>
    <property type="match status" value="1"/>
</dbReference>
<dbReference type="Gene3D" id="2.40.420.20">
    <property type="match status" value="1"/>
</dbReference>
<dbReference type="InterPro" id="IPR058637">
    <property type="entry name" value="YknX-like_C"/>
</dbReference>
<dbReference type="SUPFAM" id="SSF111369">
    <property type="entry name" value="HlyD-like secretion proteins"/>
    <property type="match status" value="1"/>
</dbReference>
<feature type="domain" description="Multidrug resistance protein MdtA-like barrel-sandwich hybrid" evidence="3">
    <location>
        <begin position="72"/>
        <end position="197"/>
    </location>
</feature>
<evidence type="ECO:0000313" key="6">
    <source>
        <dbReference type="EMBL" id="SDU42768.1"/>
    </source>
</evidence>
<dbReference type="GO" id="GO:0015562">
    <property type="term" value="F:efflux transmembrane transporter activity"/>
    <property type="evidence" value="ECO:0007669"/>
    <property type="project" value="TreeGrafter"/>
</dbReference>
<dbReference type="InterPro" id="IPR058625">
    <property type="entry name" value="MdtA-like_BSH"/>
</dbReference>
<dbReference type="RefSeq" id="WP_175530364.1">
    <property type="nucleotide sequence ID" value="NZ_FNLL01000008.1"/>
</dbReference>
<keyword evidence="2" id="KW-1133">Transmembrane helix</keyword>
<keyword evidence="7" id="KW-1185">Reference proteome</keyword>
<evidence type="ECO:0000313" key="7">
    <source>
        <dbReference type="Proteomes" id="UP000199608"/>
    </source>
</evidence>
<dbReference type="Pfam" id="PF25954">
    <property type="entry name" value="Beta-barrel_RND_2"/>
    <property type="match status" value="1"/>
</dbReference>
<evidence type="ECO:0000256" key="1">
    <source>
        <dbReference type="ARBA" id="ARBA00009477"/>
    </source>
</evidence>
<evidence type="ECO:0000259" key="4">
    <source>
        <dbReference type="Pfam" id="PF25954"/>
    </source>
</evidence>
<comment type="similarity">
    <text evidence="1">Belongs to the membrane fusion protein (MFP) (TC 8.A.1) family.</text>
</comment>
<feature type="transmembrane region" description="Helical" evidence="2">
    <location>
        <begin position="6"/>
        <end position="30"/>
    </location>
</feature>
<name>A0A1H2IFX2_9BACT</name>
<proteinExistence type="inferred from homology"/>
<reference evidence="7" key="1">
    <citation type="submission" date="2016-10" db="EMBL/GenBank/DDBJ databases">
        <authorList>
            <person name="Varghese N."/>
            <person name="Submissions S."/>
        </authorList>
    </citation>
    <scope>NUCLEOTIDE SEQUENCE [LARGE SCALE GENOMIC DNA]</scope>
    <source>
        <strain evidence="7">DSM 3384</strain>
    </source>
</reference>
<keyword evidence="2" id="KW-0472">Membrane</keyword>
<sequence length="371" mass="40883">MRKSGWIAIVSVRPFVLWAVVFMLTCLMACKVNETGAVQPPAKRQVFAKKVTSISVKEKIVVSGILEADKTVPISFLVSGKVDRVYVDEGDHVKKGRILAKVEINDYRSNLEIAEAQLFEARDAHDRLLPLYKDGAIAEKAFIKIKAGLDQAKASRDIAKKKVRDTKLLSPISGIIGVKNVELGQTVSNGIPVFTIVKTDRIYARVSVPESEIGKVALGQKAFVVIKALDERVVEGKVTLIGVMAEPRTRSYKVKIELLNPDYVLRAGMIARAQIITDKTITMLTVPGKVIVRDADNLTYVFLVDQEKKTAFRQRVFPGSVFRNEIEIKEGLNAEDVVIVAGQHKITDGSPITVMELTDKDGSTAVTKQKN</sequence>
<evidence type="ECO:0000259" key="3">
    <source>
        <dbReference type="Pfam" id="PF25917"/>
    </source>
</evidence>
<dbReference type="PANTHER" id="PTHR30469">
    <property type="entry name" value="MULTIDRUG RESISTANCE PROTEIN MDTA"/>
    <property type="match status" value="1"/>
</dbReference>
<evidence type="ECO:0000256" key="2">
    <source>
        <dbReference type="SAM" id="Phobius"/>
    </source>
</evidence>
<dbReference type="Gene3D" id="1.10.287.470">
    <property type="entry name" value="Helix hairpin bin"/>
    <property type="match status" value="1"/>
</dbReference>
<evidence type="ECO:0000259" key="5">
    <source>
        <dbReference type="Pfam" id="PF25989"/>
    </source>
</evidence>
<feature type="domain" description="CusB-like beta-barrel" evidence="4">
    <location>
        <begin position="205"/>
        <end position="276"/>
    </location>
</feature>
<dbReference type="Proteomes" id="UP000199608">
    <property type="component" value="Unassembled WGS sequence"/>
</dbReference>